<dbReference type="SUPFAM" id="SSF116846">
    <property type="entry name" value="MIT domain"/>
    <property type="match status" value="1"/>
</dbReference>
<feature type="compositionally biased region" description="Polar residues" evidence="1">
    <location>
        <begin position="590"/>
        <end position="600"/>
    </location>
</feature>
<feature type="compositionally biased region" description="Basic residues" evidence="1">
    <location>
        <begin position="701"/>
        <end position="711"/>
    </location>
</feature>
<dbReference type="eggNOG" id="ENOG502QZS0">
    <property type="taxonomic scope" value="Eukaryota"/>
</dbReference>
<feature type="compositionally biased region" description="Low complexity" evidence="1">
    <location>
        <begin position="204"/>
        <end position="217"/>
    </location>
</feature>
<organism evidence="3 4">
    <name type="scientific">Ustilago hordei</name>
    <name type="common">Barley covered smut fungus</name>
    <dbReference type="NCBI Taxonomy" id="120017"/>
    <lineage>
        <taxon>Eukaryota</taxon>
        <taxon>Fungi</taxon>
        <taxon>Dikarya</taxon>
        <taxon>Basidiomycota</taxon>
        <taxon>Ustilaginomycotina</taxon>
        <taxon>Ustilaginomycetes</taxon>
        <taxon>Ustilaginales</taxon>
        <taxon>Ustilaginaceae</taxon>
        <taxon>Ustilago</taxon>
    </lineage>
</organism>
<feature type="compositionally biased region" description="Low complexity" evidence="1">
    <location>
        <begin position="712"/>
        <end position="727"/>
    </location>
</feature>
<dbReference type="PANTHER" id="PTHR37327:SF1">
    <property type="entry name" value="MICROTUBULE INTERACTING AND TRANSPORT DOMAIN-CONTAINING PROTEIN"/>
    <property type="match status" value="1"/>
</dbReference>
<feature type="domain" description="MIT" evidence="2">
    <location>
        <begin position="504"/>
        <end position="570"/>
    </location>
</feature>
<feature type="compositionally biased region" description="Polar residues" evidence="1">
    <location>
        <begin position="398"/>
        <end position="408"/>
    </location>
</feature>
<feature type="region of interest" description="Disordered" evidence="1">
    <location>
        <begin position="398"/>
        <end position="468"/>
    </location>
</feature>
<keyword evidence="4" id="KW-1185">Reference proteome</keyword>
<evidence type="ECO:0000313" key="4">
    <source>
        <dbReference type="Proteomes" id="UP000006174"/>
    </source>
</evidence>
<reference evidence="3 4" key="1">
    <citation type="journal article" date="2012" name="Plant Cell">
        <title>Genome comparison of barley and maize smut fungi reveals targeted loss of RNA silencing components and species-specific presence of transposable elements.</title>
        <authorList>
            <person name="Laurie J.D."/>
            <person name="Ali S."/>
            <person name="Linning R."/>
            <person name="Mannhaupt G."/>
            <person name="Wong P."/>
            <person name="Gueldener U."/>
            <person name="Muensterkoetter M."/>
            <person name="Moore R."/>
            <person name="Kahmann R."/>
            <person name="Bakkeren G."/>
            <person name="Schirawski J."/>
        </authorList>
    </citation>
    <scope>NUCLEOTIDE SEQUENCE [LARGE SCALE GENOMIC DNA]</scope>
    <source>
        <strain evidence="4">Uh4875-4</strain>
    </source>
</reference>
<dbReference type="InterPro" id="IPR007330">
    <property type="entry name" value="MIT_dom"/>
</dbReference>
<evidence type="ECO:0000313" key="3">
    <source>
        <dbReference type="EMBL" id="CCF54089.1"/>
    </source>
</evidence>
<evidence type="ECO:0000259" key="2">
    <source>
        <dbReference type="Pfam" id="PF04212"/>
    </source>
</evidence>
<accession>I2G4J6</accession>
<protein>
    <recommendedName>
        <fullName evidence="2">MIT domain-containing protein</fullName>
    </recommendedName>
</protein>
<feature type="compositionally biased region" description="Basic and acidic residues" evidence="1">
    <location>
        <begin position="221"/>
        <end position="241"/>
    </location>
</feature>
<dbReference type="Gene3D" id="1.20.58.80">
    <property type="entry name" value="Phosphotransferase system, lactose/cellobiose-type IIA subunit"/>
    <property type="match status" value="1"/>
</dbReference>
<feature type="region of interest" description="Disordered" evidence="1">
    <location>
        <begin position="312"/>
        <end position="369"/>
    </location>
</feature>
<feature type="compositionally biased region" description="Polar residues" evidence="1">
    <location>
        <begin position="1031"/>
        <end position="1041"/>
    </location>
</feature>
<feature type="compositionally biased region" description="Polar residues" evidence="1">
    <location>
        <begin position="64"/>
        <end position="102"/>
    </location>
</feature>
<feature type="compositionally biased region" description="Polar residues" evidence="1">
    <location>
        <begin position="426"/>
        <end position="436"/>
    </location>
</feature>
<feature type="compositionally biased region" description="Basic and acidic residues" evidence="1">
    <location>
        <begin position="1011"/>
        <end position="1021"/>
    </location>
</feature>
<sequence>MSRGGRETSFLSFDDAPNSPNPQATFDSYATQPYDSITTPNASSSTQCQQHRQQPASPDYTAPASGSNRSSPSNTAPASGSNRSSPSNTARQTPSRPSSSKHLASAVFADASDASDRADAIHASPSRAANKPPSSRGSRLGALLGRSMQNNNDGSHSSNASSSTNHTDATSSNDSSFFGRRNRNKALPQHEHIDEMPDPSSTGAGALSSNAARSSSAMDMLDFKPHSPRLDNHVAGGDDARNGNGQPARPSSQSNLSDKITAGAPASVSSSTAPQQHSRGGRLGRLAYKKEDSIAFIAQSRNASQQTAAFVRNSSLEDADRQQCSAAAPHPTSYPATRGPGIEDPNGSYTSEPVTSEPVTSDARVGHRYTPGYNGGLDYSHGQEAAVGVASSAHTQSVASSNNISSRAPSVAGTHGAAGGYHNRFSRQGLSQQLAHDSSADSAEARATRTSASRSSYDKDSSPPRGTLSDAAIAILGAMPGASAGSLLNPNGAPLSSKNILTIALQKAQNAVQLDSANNVPDAISAYKQAVRLLEEVMERIAPRNGKRSRPSREEERRRLRVIHDTYADRIRLLSMIYSPEELDGHVETTDTSFSSNAAQQGGAATKADWLDRMRDDSQHHSLAATHRMYGGEQQQSPKEDARSFLSITPVRAAFPASSPATIRPGEGGGKASPIQTQHPWPRSPPMQNEALSPSLDSSPRRRRRDHRRPGSRGSRGSRASISLSIADEQEAPDHRLPPPAIAEEMPSISIEAMTPNPSSTSATKEMVGSPKKTAATQLREEGVQAQQHGRSDSDSSYQSTTTGSRLKPTATMQGRGAFGLDDQVKTPVTPYFDATGDVAGSEEREGEQWQWQGQGQGRGRNLSLTSSTAKPKIEPPTVAVPVVEKPAKMGLAQRARALSFKGPLLRQKASMPSLGGARKEELPTPMPQNSRPGSAGSPTEPDAGEVDHPTPWNVDPSATSTTTGNTASNLTLRSGSNRPRASTASALVSASTAAGTISQRRKVSNTAALEPRDGELHTETEGEVGGVAMSNRQRSTSQPGSRRPSIPAAFIAANSPTAGAPPVPNLARTLSALELKRSAITATATATGGGGGGDGGEVGVKADGVVAAEGGTGLSLAMPLPRFPATMQPASEEEKGEGGKFLITDIFPSGLPSLAAGRPSYSCTIPSHPLNAMVSTQAHPLLKPFTMLSSLQTSLSTSSGSGGSWLTPRLFIPSSIWRSAFGLKLISVETKLRSLETLTSALDGVARGGAALLMPLGSGAGLETSSGTRFVKVLEEFEVVMGEIQNSLARKLPFIEPVLEEGGGRGGEKKGFGSRFTRGLDRMTGGGIGQAKALDSTTLHLYVDALSKLFSRCQILASHLKAVLVADGTIAPPPCASTTGEGGLTAAGALHSPAAIGSPHPHLTAYSALPSTLRQAIFGKLRRASQFHAKVVLRWVLQDLGLMLERVNKRGSGIFVD</sequence>
<feature type="compositionally biased region" description="Polar residues" evidence="1">
    <location>
        <begin position="243"/>
        <end position="258"/>
    </location>
</feature>
<dbReference type="OMA" id="PNANYMG"/>
<proteinExistence type="predicted"/>
<dbReference type="Proteomes" id="UP000006174">
    <property type="component" value="Unassembled WGS sequence"/>
</dbReference>
<feature type="region of interest" description="Disordered" evidence="1">
    <location>
        <begin position="1"/>
        <end position="282"/>
    </location>
</feature>
<dbReference type="Pfam" id="PF04212">
    <property type="entry name" value="MIT"/>
    <property type="match status" value="1"/>
</dbReference>
<feature type="compositionally biased region" description="Low complexity" evidence="1">
    <location>
        <begin position="959"/>
        <end position="973"/>
    </location>
</feature>
<dbReference type="EMBL" id="CAGI01000188">
    <property type="protein sequence ID" value="CCF54089.1"/>
    <property type="molecule type" value="Genomic_DNA"/>
</dbReference>
<dbReference type="STRING" id="1128400.I2G4J6"/>
<feature type="region of interest" description="Disordered" evidence="1">
    <location>
        <begin position="904"/>
        <end position="1046"/>
    </location>
</feature>
<feature type="region of interest" description="Disordered" evidence="1">
    <location>
        <begin position="656"/>
        <end position="878"/>
    </location>
</feature>
<comment type="caution">
    <text evidence="3">The sequence shown here is derived from an EMBL/GenBank/DDBJ whole genome shotgun (WGS) entry which is preliminary data.</text>
</comment>
<dbReference type="PANTHER" id="PTHR37327">
    <property type="entry name" value="CHROMOSOME 1, WHOLE GENOME SHOTGUN SEQUENCE"/>
    <property type="match status" value="1"/>
</dbReference>
<feature type="compositionally biased region" description="Polar residues" evidence="1">
    <location>
        <begin position="267"/>
        <end position="278"/>
    </location>
</feature>
<dbReference type="InterPro" id="IPR036181">
    <property type="entry name" value="MIT_dom_sf"/>
</dbReference>
<feature type="compositionally biased region" description="Low complexity" evidence="1">
    <location>
        <begin position="150"/>
        <end position="176"/>
    </location>
</feature>
<feature type="compositionally biased region" description="Polar residues" evidence="1">
    <location>
        <begin position="21"/>
        <end position="56"/>
    </location>
</feature>
<gene>
    <name evidence="3" type="ORF">UHOR_00553</name>
</gene>
<evidence type="ECO:0000256" key="1">
    <source>
        <dbReference type="SAM" id="MobiDB-lite"/>
    </source>
</evidence>
<name>I2G4J6_USTHO</name>
<feature type="region of interest" description="Disordered" evidence="1">
    <location>
        <begin position="587"/>
        <end position="607"/>
    </location>
</feature>
<feature type="compositionally biased region" description="Polar residues" evidence="1">
    <location>
        <begin position="347"/>
        <end position="359"/>
    </location>
</feature>
<feature type="compositionally biased region" description="Low complexity" evidence="1">
    <location>
        <begin position="982"/>
        <end position="995"/>
    </location>
</feature>
<dbReference type="HOGENOM" id="CLU_250906_0_0_1"/>
<feature type="compositionally biased region" description="Low complexity" evidence="1">
    <location>
        <begin position="795"/>
        <end position="805"/>
    </location>
</feature>